<dbReference type="PROSITE" id="PS51257">
    <property type="entry name" value="PROKAR_LIPOPROTEIN"/>
    <property type="match status" value="1"/>
</dbReference>
<dbReference type="PROSITE" id="PS00092">
    <property type="entry name" value="N6_MTASE"/>
    <property type="match status" value="1"/>
</dbReference>
<dbReference type="InterPro" id="IPR002052">
    <property type="entry name" value="DNA_methylase_N6_adenine_CS"/>
</dbReference>
<dbReference type="RefSeq" id="XP_017776103.1">
    <property type="nucleotide sequence ID" value="XM_017920614.1"/>
</dbReference>
<name>A0ABM1MNF3_NICVS</name>
<organism evidence="3 4">
    <name type="scientific">Nicrophorus vespilloides</name>
    <name type="common">Boreal carrion beetle</name>
    <dbReference type="NCBI Taxonomy" id="110193"/>
    <lineage>
        <taxon>Eukaryota</taxon>
        <taxon>Metazoa</taxon>
        <taxon>Ecdysozoa</taxon>
        <taxon>Arthropoda</taxon>
        <taxon>Hexapoda</taxon>
        <taxon>Insecta</taxon>
        <taxon>Pterygota</taxon>
        <taxon>Neoptera</taxon>
        <taxon>Endopterygota</taxon>
        <taxon>Coleoptera</taxon>
        <taxon>Polyphaga</taxon>
        <taxon>Staphyliniformia</taxon>
        <taxon>Silphidae</taxon>
        <taxon>Nicrophorinae</taxon>
        <taxon>Nicrophorus</taxon>
    </lineage>
</organism>
<evidence type="ECO:0000256" key="1">
    <source>
        <dbReference type="PROSITE-ProRule" id="PRU00489"/>
    </source>
</evidence>
<dbReference type="InterPro" id="IPR001357">
    <property type="entry name" value="BRCT_dom"/>
</dbReference>
<keyword evidence="3" id="KW-1185">Reference proteome</keyword>
<evidence type="ECO:0000259" key="2">
    <source>
        <dbReference type="PROSITE" id="PS50172"/>
    </source>
</evidence>
<dbReference type="PROSITE" id="PS50172">
    <property type="entry name" value="BRCT"/>
    <property type="match status" value="1"/>
</dbReference>
<dbReference type="PROSITE" id="PS51143">
    <property type="entry name" value="MT_A70"/>
    <property type="match status" value="1"/>
</dbReference>
<evidence type="ECO:0000313" key="3">
    <source>
        <dbReference type="Proteomes" id="UP000695000"/>
    </source>
</evidence>
<accession>A0ABM1MNF3</accession>
<protein>
    <submittedName>
        <fullName evidence="4">Methyltransferase-like protein 4</fullName>
    </submittedName>
</protein>
<sequence length="220" mass="25262">MITLNKANYLFPSNCEFYSKDVSQLGSLLTGCKYDVIVIDPPWLNKAVRRKKLKNNNGYQMMSNDHLADIPIQSLLSDEGILIVWCTNSLSHMKALTEDIFEKWNVKLAAKWFWLKVTKSGEPIINFTEPPAKLPFEQIIIATKATYTNELLTKSNRKIIVSIPSAIHSHKPPLEEVVRPYMKGKDGKKLEVFARYLLPGWTSFGWEVLRLQHECLYNCS</sequence>
<reference evidence="4" key="1">
    <citation type="submission" date="2025-08" db="UniProtKB">
        <authorList>
            <consortium name="RefSeq"/>
        </authorList>
    </citation>
    <scope>IDENTIFICATION</scope>
    <source>
        <tissue evidence="4">Whole Larva</tissue>
    </source>
</reference>
<dbReference type="InterPro" id="IPR007757">
    <property type="entry name" value="MT-A70-like"/>
</dbReference>
<feature type="domain" description="BRCT" evidence="2">
    <location>
        <begin position="1"/>
        <end position="61"/>
    </location>
</feature>
<dbReference type="InterPro" id="IPR029063">
    <property type="entry name" value="SAM-dependent_MTases_sf"/>
</dbReference>
<dbReference type="Gene3D" id="3.40.50.150">
    <property type="entry name" value="Vaccinia Virus protein VP39"/>
    <property type="match status" value="1"/>
</dbReference>
<dbReference type="PANTHER" id="PTHR12829:SF4">
    <property type="entry name" value="N(6)-ADENINE-SPECIFIC METHYLTRANSFERASE METTL4"/>
    <property type="match status" value="1"/>
</dbReference>
<dbReference type="Proteomes" id="UP000695000">
    <property type="component" value="Unplaced"/>
</dbReference>
<proteinExistence type="inferred from homology"/>
<evidence type="ECO:0000313" key="4">
    <source>
        <dbReference type="RefSeq" id="XP_017776103.1"/>
    </source>
</evidence>
<dbReference type="Pfam" id="PF05063">
    <property type="entry name" value="MT-A70"/>
    <property type="match status" value="1"/>
</dbReference>
<dbReference type="GeneID" id="108562323"/>
<dbReference type="PANTHER" id="PTHR12829">
    <property type="entry name" value="N6-ADENOSINE-METHYLTRANSFERASE"/>
    <property type="match status" value="1"/>
</dbReference>
<dbReference type="SUPFAM" id="SSF53335">
    <property type="entry name" value="S-adenosyl-L-methionine-dependent methyltransferases"/>
    <property type="match status" value="1"/>
</dbReference>
<gene>
    <name evidence="4" type="primary">LOC108562323</name>
</gene>
<comment type="similarity">
    <text evidence="1">Belongs to the MT-A70-like family.</text>
</comment>